<name>A0A075I0X6_9ARCH</name>
<proteinExistence type="predicted"/>
<dbReference type="EMBL" id="KF901165">
    <property type="protein sequence ID" value="AIF20472.1"/>
    <property type="molecule type" value="Genomic_DNA"/>
</dbReference>
<sequence>MTFFEEQLKQGIFQISYCEKCNDTIWPPNEICHICFNKSEWKKSKNIGKIIEFSKKDSTYFGLIEIDHGIRIMGEISSTSIPKTGQSVTMNVSFDSKPNYSFIVENN</sequence>
<dbReference type="InterPro" id="IPR012340">
    <property type="entry name" value="NA-bd_OB-fold"/>
</dbReference>
<reference evidence="1" key="1">
    <citation type="journal article" date="2014" name="Genome Biol. Evol.">
        <title>Pangenome evidence for extensive interdomain horizontal transfer affecting lineage core and shell genes in uncultured planktonic thaumarchaeota and euryarchaeota.</title>
        <authorList>
            <person name="Deschamps P."/>
            <person name="Zivanovic Y."/>
            <person name="Moreira D."/>
            <person name="Rodriguez-Valera F."/>
            <person name="Lopez-Garcia P."/>
        </authorList>
    </citation>
    <scope>NUCLEOTIDE SEQUENCE</scope>
</reference>
<accession>A0A075I0X6</accession>
<evidence type="ECO:0008006" key="2">
    <source>
        <dbReference type="Google" id="ProtNLM"/>
    </source>
</evidence>
<protein>
    <recommendedName>
        <fullName evidence="2">Nucleic acid binding protein</fullName>
    </recommendedName>
</protein>
<organism evidence="1">
    <name type="scientific">uncultured marine thaumarchaeote KM3_89_H08</name>
    <dbReference type="NCBI Taxonomy" id="1456341"/>
    <lineage>
        <taxon>Archaea</taxon>
        <taxon>Nitrososphaerota</taxon>
        <taxon>environmental samples</taxon>
    </lineage>
</organism>
<evidence type="ECO:0000313" key="1">
    <source>
        <dbReference type="EMBL" id="AIF20472.1"/>
    </source>
</evidence>
<dbReference type="AlphaFoldDB" id="A0A075I0X6"/>
<dbReference type="Gene3D" id="6.10.30.10">
    <property type="match status" value="1"/>
</dbReference>
<dbReference type="SUPFAM" id="SSF50249">
    <property type="entry name" value="Nucleic acid-binding proteins"/>
    <property type="match status" value="1"/>
</dbReference>